<protein>
    <submittedName>
        <fullName evidence="2">Uncharacterized protein</fullName>
    </submittedName>
</protein>
<organism evidence="2 3">
    <name type="scientific">Pseudoalteromonas byunsanensis</name>
    <dbReference type="NCBI Taxonomy" id="327939"/>
    <lineage>
        <taxon>Bacteria</taxon>
        <taxon>Pseudomonadati</taxon>
        <taxon>Pseudomonadota</taxon>
        <taxon>Gammaproteobacteria</taxon>
        <taxon>Alteromonadales</taxon>
        <taxon>Pseudoalteromonadaceae</taxon>
        <taxon>Pseudoalteromonas</taxon>
    </lineage>
</organism>
<keyword evidence="1" id="KW-0732">Signal</keyword>
<evidence type="ECO:0000256" key="1">
    <source>
        <dbReference type="SAM" id="SignalP"/>
    </source>
</evidence>
<accession>A0A1S1N2U1</accession>
<name>A0A1S1N2U1_9GAMM</name>
<dbReference type="STRING" id="327939.BIW53_09790"/>
<dbReference type="Proteomes" id="UP000180253">
    <property type="component" value="Unassembled WGS sequence"/>
</dbReference>
<keyword evidence="3" id="KW-1185">Reference proteome</keyword>
<dbReference type="RefSeq" id="WP_070991701.1">
    <property type="nucleotide sequence ID" value="NZ_CBCSHD010000002.1"/>
</dbReference>
<feature type="chain" id="PRO_5010376322" evidence="1">
    <location>
        <begin position="21"/>
        <end position="1419"/>
    </location>
</feature>
<evidence type="ECO:0000313" key="2">
    <source>
        <dbReference type="EMBL" id="OHU95514.1"/>
    </source>
</evidence>
<dbReference type="OrthoDB" id="6313756at2"/>
<reference evidence="2 3" key="1">
    <citation type="submission" date="2016-10" db="EMBL/GenBank/DDBJ databases">
        <title>Pseudoalteromonas amylolytica sp. nov., isolated from the surface seawater.</title>
        <authorList>
            <person name="Wu Y.-H."/>
            <person name="Cheng H."/>
            <person name="Jin X.-B."/>
            <person name="Wang C.-S."/>
            <person name="Xu X.-W."/>
        </authorList>
    </citation>
    <scope>NUCLEOTIDE SEQUENCE [LARGE SCALE GENOMIC DNA]</scope>
    <source>
        <strain evidence="2 3">JCM 12483</strain>
    </source>
</reference>
<comment type="caution">
    <text evidence="2">The sequence shown here is derived from an EMBL/GenBank/DDBJ whole genome shotgun (WGS) entry which is preliminary data.</text>
</comment>
<evidence type="ECO:0000313" key="3">
    <source>
        <dbReference type="Proteomes" id="UP000180253"/>
    </source>
</evidence>
<proteinExistence type="predicted"/>
<sequence length="1419" mass="162850">MPAIYSLAFLLLTFALNVCANPHKQHRSPSWLTQQSDTVISQDGPASVTLEAYTSRQLFLGAGRWLDLPNFDENTLQIWQSHTLGSQRKIYKNELSCIATRCQISVENDNRLITVENISSKAVTLEIREGHYQHHPSPYKEVLPLPLEKLTINTAHQHEEFFQLKPNQEVSVTFQQAQKLKLSVKQRLTDSLNKGKVYAFVDQQTVSIVPLSNVVAQEYTSHLVSISHDDYIAIPAQSTLTLKSYGNALIQITRSQRPFLDAHSAQKQRESLLNPYWINNLTTRLENIFVKQDVSSLNQMNYGKATALANKRQRQLVNMVTTRNYLTPIHSNTRTNSKHEHSLVLQGVRQSSNAIYPLQSKLTLLHHQLVEQLAFDLQHFDNATTQLTLFIRAQHPTQLSATLGNHSYDIAISGTGQFHRVELNNAHYAAQLLLNSKQTMLEVAVVAQALSSLTDSELLFMQPGKLAQKSPIIYAQLMEQQQHTAQTYLDSLLPYSPVKAKALPPSHKEQLLVFEQAKQLHSDALHSALPLLKRLINSEYDDILLDAWALRIKTLDTLNYNALVQRYLEGLIKHHNAILRQFAAKKLLARYQGANLEYKIQGLCALYSEFLNQCSALMPAIYESQGKRQLALWSSHDNQEELDHDATLLADLNYLHLSHGSTSEAPLFSIYHYGQSPLFTATGPYQAYRLMQEQNISIIVQKELKLKVSARIQNQNPRQQRTSWLHLKKHRDEMMLPIFADISSKTRDQNNLPLSVAATGYVRLKANEQLDISADALSYIDITVLSDKALSADTHVNHITPNYEQQPFEQLLNNTQIDTKTLLTNALKRLSNDSLSEAEFTSLFARVTPDKLTSDELLLFNRIAHFGHWQSVTQYADFLGTQLVSLSNFEQLSMAEQLTRHATRNTNLPGILLRPFHTLSLDISQLNPDTSKIRIHFSGAELAGPQTAKVTIEAGENRHGYTISDSSTVDHVLTTTDMTDGVIKLRWHAPYQSQLVSVQIQEKQGDQWNNVNLSQKQRFYLTDKLQPLVIELTHDALMKIEYLRDNKRHQVERFYPSGKHALAFENSRLLRAFIWRMTKNNNKLPVYKNKSKNSTTEKIAMPQTAPQPLIQSAYTINQDALNVTGYVKAEHLGESNFDDQLQPRQSGEWGVNFRYKSNSNWYKLGIGKLHSDEYHDIYQLNGRTDWLSKSDNWYAQARVQVNWQPQQRLFHNLYSGRLTVTLGQRWQLNETHTNQWWLQPHYFYTDAKNSDLTLSARLSPEILTRYKSTHPHGWHLGYQYWYQDRVDQRLWFRAQLSSNKDWYSIDNTRMVMSADQFYQGHILSVQLVARYAFNDEHRAQSQWQYLSRLGWQKWYAIDSKKAVGIALNLEKNWRLNEHSVALQITLGNVPSTGFDPFSYTEQSFKSLSFTQLMQQVSDE</sequence>
<dbReference type="EMBL" id="MNAN01000030">
    <property type="protein sequence ID" value="OHU95514.1"/>
    <property type="molecule type" value="Genomic_DNA"/>
</dbReference>
<feature type="signal peptide" evidence="1">
    <location>
        <begin position="1"/>
        <end position="20"/>
    </location>
</feature>
<gene>
    <name evidence="2" type="ORF">BIW53_09790</name>
</gene>